<keyword evidence="2" id="KW-0805">Transcription regulation</keyword>
<sequence length="300" mass="33903">MDRNLKAFLAVAREGNLTAAAEKIGLSQPALTKTIRRLELEFGSQIFHRTTRGMELTVAGRKLLERARAIETHHRHAREEIRALGKGSVEMFTIAAGMSYQMAIAPDLVKRLSLEFPQTRFTLDYNLADTTFPQLLEGRVDLLLGILRGEPPEGIETRQLFNVEMCVYCCSDDPLAQSDSIAARDLSDRRWIVYKRDGTVVERLKTYFRDRRLRSPEIVMEVETLAASFRIISGTSYFTLAPVQVEAMAKAAGLKKLLFEDPFWRFPSGACFRRSTSEFPILARSLDLLSQLVDEQGTPV</sequence>
<organism evidence="6 7">
    <name type="scientific">Labrys neptuniae</name>
    <dbReference type="NCBI Taxonomy" id="376174"/>
    <lineage>
        <taxon>Bacteria</taxon>
        <taxon>Pseudomonadati</taxon>
        <taxon>Pseudomonadota</taxon>
        <taxon>Alphaproteobacteria</taxon>
        <taxon>Hyphomicrobiales</taxon>
        <taxon>Xanthobacteraceae</taxon>
        <taxon>Labrys</taxon>
    </lineage>
</organism>
<protein>
    <submittedName>
        <fullName evidence="6">LysR family transcriptional regulator</fullName>
    </submittedName>
</protein>
<dbReference type="PRINTS" id="PR00039">
    <property type="entry name" value="HTHLYSR"/>
</dbReference>
<comment type="similarity">
    <text evidence="1">Belongs to the LysR transcriptional regulatory family.</text>
</comment>
<keyword evidence="4" id="KW-0804">Transcription</keyword>
<evidence type="ECO:0000256" key="1">
    <source>
        <dbReference type="ARBA" id="ARBA00009437"/>
    </source>
</evidence>
<feature type="domain" description="HTH lysR-type" evidence="5">
    <location>
        <begin position="1"/>
        <end position="57"/>
    </location>
</feature>
<dbReference type="Pfam" id="PF00126">
    <property type="entry name" value="HTH_1"/>
    <property type="match status" value="1"/>
</dbReference>
<dbReference type="PANTHER" id="PTHR30419">
    <property type="entry name" value="HTH-TYPE TRANSCRIPTIONAL REGULATOR YBHD"/>
    <property type="match status" value="1"/>
</dbReference>
<accession>A0ABV3PIB1</accession>
<dbReference type="PROSITE" id="PS50931">
    <property type="entry name" value="HTH_LYSR"/>
    <property type="match status" value="1"/>
</dbReference>
<dbReference type="InterPro" id="IPR050950">
    <property type="entry name" value="HTH-type_LysR_regulators"/>
</dbReference>
<dbReference type="Gene3D" id="3.40.190.290">
    <property type="match status" value="1"/>
</dbReference>
<evidence type="ECO:0000313" key="7">
    <source>
        <dbReference type="Proteomes" id="UP001555786"/>
    </source>
</evidence>
<proteinExistence type="inferred from homology"/>
<evidence type="ECO:0000259" key="5">
    <source>
        <dbReference type="PROSITE" id="PS50931"/>
    </source>
</evidence>
<keyword evidence="7" id="KW-1185">Reference proteome</keyword>
<evidence type="ECO:0000256" key="4">
    <source>
        <dbReference type="ARBA" id="ARBA00023163"/>
    </source>
</evidence>
<evidence type="ECO:0000256" key="3">
    <source>
        <dbReference type="ARBA" id="ARBA00023125"/>
    </source>
</evidence>
<dbReference type="InterPro" id="IPR036388">
    <property type="entry name" value="WH-like_DNA-bd_sf"/>
</dbReference>
<dbReference type="Gene3D" id="1.10.10.10">
    <property type="entry name" value="Winged helix-like DNA-binding domain superfamily/Winged helix DNA-binding domain"/>
    <property type="match status" value="1"/>
</dbReference>
<evidence type="ECO:0000256" key="2">
    <source>
        <dbReference type="ARBA" id="ARBA00023015"/>
    </source>
</evidence>
<dbReference type="CDD" id="cd05466">
    <property type="entry name" value="PBP2_LTTR_substrate"/>
    <property type="match status" value="1"/>
</dbReference>
<keyword evidence="3" id="KW-0238">DNA-binding</keyword>
<dbReference type="InterPro" id="IPR000847">
    <property type="entry name" value="LysR_HTH_N"/>
</dbReference>
<dbReference type="SUPFAM" id="SSF53850">
    <property type="entry name" value="Periplasmic binding protein-like II"/>
    <property type="match status" value="1"/>
</dbReference>
<dbReference type="Proteomes" id="UP001555786">
    <property type="component" value="Unassembled WGS sequence"/>
</dbReference>
<name>A0ABV3PIB1_9HYPH</name>
<dbReference type="SUPFAM" id="SSF46785">
    <property type="entry name" value="Winged helix' DNA-binding domain"/>
    <property type="match status" value="1"/>
</dbReference>
<evidence type="ECO:0000313" key="6">
    <source>
        <dbReference type="EMBL" id="MEW9305372.1"/>
    </source>
</evidence>
<dbReference type="InterPro" id="IPR036390">
    <property type="entry name" value="WH_DNA-bd_sf"/>
</dbReference>
<dbReference type="Pfam" id="PF03466">
    <property type="entry name" value="LysR_substrate"/>
    <property type="match status" value="1"/>
</dbReference>
<gene>
    <name evidence="6" type="ORF">ABXS05_07485</name>
</gene>
<comment type="caution">
    <text evidence="6">The sequence shown here is derived from an EMBL/GenBank/DDBJ whole genome shotgun (WGS) entry which is preliminary data.</text>
</comment>
<dbReference type="RefSeq" id="WP_311933964.1">
    <property type="nucleotide sequence ID" value="NZ_JAVSCS010000005.1"/>
</dbReference>
<reference evidence="6 7" key="1">
    <citation type="submission" date="2024-07" db="EMBL/GenBank/DDBJ databases">
        <title>Description of Labrys sedimenti sp. nov., isolated from a diclofenac-degrading enrichment culture.</title>
        <authorList>
            <person name="Tancsics A."/>
            <person name="Csepanyi A."/>
        </authorList>
    </citation>
    <scope>NUCLEOTIDE SEQUENCE [LARGE SCALE GENOMIC DNA]</scope>
    <source>
        <strain evidence="6 7">LMG 23578</strain>
    </source>
</reference>
<dbReference type="EMBL" id="JBFNQD010000002">
    <property type="protein sequence ID" value="MEW9305372.1"/>
    <property type="molecule type" value="Genomic_DNA"/>
</dbReference>
<dbReference type="InterPro" id="IPR005119">
    <property type="entry name" value="LysR_subst-bd"/>
</dbReference>